<keyword evidence="2" id="KW-1185">Reference proteome</keyword>
<keyword evidence="1" id="KW-0812">Transmembrane</keyword>
<dbReference type="AlphaFoldDB" id="A0A915J547"/>
<protein>
    <submittedName>
        <fullName evidence="3">Uncharacterized protein</fullName>
    </submittedName>
</protein>
<sequence length="117" mass="13771">MDFVGCSMAILLGELKTGTVMGSPQPSRLQINHHRINVKNRRREIKLFIQCLITCLIYLIGTLIGYVGCYREEWFLWFEIFLYHCSILCQAECSIVYLILNSEIRKSLRQYVFCRNN</sequence>
<keyword evidence="1" id="KW-0472">Membrane</keyword>
<evidence type="ECO:0000313" key="2">
    <source>
        <dbReference type="Proteomes" id="UP000887565"/>
    </source>
</evidence>
<accession>A0A915J547</accession>
<name>A0A915J547_ROMCU</name>
<evidence type="ECO:0000313" key="3">
    <source>
        <dbReference type="WBParaSite" id="nRc.2.0.1.t21270-RA"/>
    </source>
</evidence>
<feature type="transmembrane region" description="Helical" evidence="1">
    <location>
        <begin position="74"/>
        <end position="100"/>
    </location>
</feature>
<feature type="transmembrane region" description="Helical" evidence="1">
    <location>
        <begin position="47"/>
        <end position="68"/>
    </location>
</feature>
<evidence type="ECO:0000256" key="1">
    <source>
        <dbReference type="SAM" id="Phobius"/>
    </source>
</evidence>
<organism evidence="2 3">
    <name type="scientific">Romanomermis culicivorax</name>
    <name type="common">Nematode worm</name>
    <dbReference type="NCBI Taxonomy" id="13658"/>
    <lineage>
        <taxon>Eukaryota</taxon>
        <taxon>Metazoa</taxon>
        <taxon>Ecdysozoa</taxon>
        <taxon>Nematoda</taxon>
        <taxon>Enoplea</taxon>
        <taxon>Dorylaimia</taxon>
        <taxon>Mermithida</taxon>
        <taxon>Mermithoidea</taxon>
        <taxon>Mermithidae</taxon>
        <taxon>Romanomermis</taxon>
    </lineage>
</organism>
<dbReference type="Proteomes" id="UP000887565">
    <property type="component" value="Unplaced"/>
</dbReference>
<proteinExistence type="predicted"/>
<keyword evidence="1" id="KW-1133">Transmembrane helix</keyword>
<dbReference type="WBParaSite" id="nRc.2.0.1.t21270-RA">
    <property type="protein sequence ID" value="nRc.2.0.1.t21270-RA"/>
    <property type="gene ID" value="nRc.2.0.1.g21270"/>
</dbReference>
<dbReference type="SUPFAM" id="SSF81321">
    <property type="entry name" value="Family A G protein-coupled receptor-like"/>
    <property type="match status" value="1"/>
</dbReference>
<reference evidence="3" key="1">
    <citation type="submission" date="2022-11" db="UniProtKB">
        <authorList>
            <consortium name="WormBaseParasite"/>
        </authorList>
    </citation>
    <scope>IDENTIFICATION</scope>
</reference>